<dbReference type="GO" id="GO:0005507">
    <property type="term" value="F:copper ion binding"/>
    <property type="evidence" value="ECO:0007669"/>
    <property type="project" value="TreeGrafter"/>
</dbReference>
<dbReference type="PANTHER" id="PTHR12598">
    <property type="entry name" value="COPPER HOMEOSTASIS PROTEIN CUTC"/>
    <property type="match status" value="1"/>
</dbReference>
<gene>
    <name evidence="3" type="primary">cutC_13</name>
    <name evidence="3" type="ORF">SDC9_45930</name>
</gene>
<comment type="caution">
    <text evidence="3">The sequence shown here is derived from an EMBL/GenBank/DDBJ whole genome shotgun (WGS) entry which is preliminary data.</text>
</comment>
<dbReference type="FunFam" id="3.20.20.380:FF:000001">
    <property type="entry name" value="Copper homeostasis protein CutC"/>
    <property type="match status" value="1"/>
</dbReference>
<accession>A0A644W7G9</accession>
<dbReference type="InterPro" id="IPR005627">
    <property type="entry name" value="CutC-like"/>
</dbReference>
<evidence type="ECO:0000313" key="3">
    <source>
        <dbReference type="EMBL" id="MPL99709.1"/>
    </source>
</evidence>
<comment type="similarity">
    <text evidence="1">Belongs to the CutC family.</text>
</comment>
<proteinExistence type="inferred from homology"/>
<dbReference type="SUPFAM" id="SSF110395">
    <property type="entry name" value="CutC-like"/>
    <property type="match status" value="1"/>
</dbReference>
<dbReference type="PANTHER" id="PTHR12598:SF0">
    <property type="entry name" value="COPPER HOMEOSTASIS PROTEIN CUTC HOMOLOG"/>
    <property type="match status" value="1"/>
</dbReference>
<dbReference type="InterPro" id="IPR036822">
    <property type="entry name" value="CutC-like_dom_sf"/>
</dbReference>
<sequence length="244" mass="26790">MKIEICLESIESVLAAEAGGADRVEFCADLFEGGTTPSLGAFKTARKHSKIAMNVMIRPRGGDFCYSDLEFEAMKEDVRLFREAGADGIVFGILTPDGEIDVQRSKEIIALARPCSVTFHRAFDMTPNASRSLETLIDLGVDRLLTSGLEATVIEGLETLKMLVRQAGDRIIVMPGCGITERNFAYLQQQVGAKEYHVFVPGTYESKMTYRPEHIYMGGMLRQAEFSISHTDAGRVGAIVGAKR</sequence>
<reference evidence="3" key="1">
    <citation type="submission" date="2019-08" db="EMBL/GenBank/DDBJ databases">
        <authorList>
            <person name="Kucharzyk K."/>
            <person name="Murdoch R.W."/>
            <person name="Higgins S."/>
            <person name="Loffler F."/>
        </authorList>
    </citation>
    <scope>NUCLEOTIDE SEQUENCE</scope>
</reference>
<organism evidence="3">
    <name type="scientific">bioreactor metagenome</name>
    <dbReference type="NCBI Taxonomy" id="1076179"/>
    <lineage>
        <taxon>unclassified sequences</taxon>
        <taxon>metagenomes</taxon>
        <taxon>ecological metagenomes</taxon>
    </lineage>
</organism>
<dbReference type="Pfam" id="PF03932">
    <property type="entry name" value="CutC"/>
    <property type="match status" value="1"/>
</dbReference>
<dbReference type="HAMAP" id="MF_00795">
    <property type="entry name" value="CutC"/>
    <property type="match status" value="1"/>
</dbReference>
<dbReference type="AlphaFoldDB" id="A0A644W7G9"/>
<evidence type="ECO:0000256" key="2">
    <source>
        <dbReference type="ARBA" id="ARBA00019014"/>
    </source>
</evidence>
<name>A0A644W7G9_9ZZZZ</name>
<dbReference type="Gene3D" id="3.20.20.380">
    <property type="entry name" value="Copper homeostasis (CutC) domain"/>
    <property type="match status" value="1"/>
</dbReference>
<dbReference type="EMBL" id="VSSQ01000683">
    <property type="protein sequence ID" value="MPL99709.1"/>
    <property type="molecule type" value="Genomic_DNA"/>
</dbReference>
<protein>
    <recommendedName>
        <fullName evidence="2">Copper homeostasis protein cutC homolog</fullName>
    </recommendedName>
</protein>
<evidence type="ECO:0000256" key="1">
    <source>
        <dbReference type="ARBA" id="ARBA00007768"/>
    </source>
</evidence>